<reference evidence="2 3" key="1">
    <citation type="submission" date="2020-03" db="EMBL/GenBank/DDBJ databases">
        <title>Genomic Encyclopedia of Type Strains, Phase IV (KMG-IV): sequencing the most valuable type-strain genomes for metagenomic binning, comparative biology and taxonomic classification.</title>
        <authorList>
            <person name="Goeker M."/>
        </authorList>
    </citation>
    <scope>NUCLEOTIDE SEQUENCE [LARGE SCALE GENOMIC DNA]</scope>
    <source>
        <strain evidence="2 3">DSM 105096</strain>
    </source>
</reference>
<gene>
    <name evidence="2" type="ORF">GGR27_003958</name>
</gene>
<evidence type="ECO:0000313" key="3">
    <source>
        <dbReference type="Proteomes" id="UP000770785"/>
    </source>
</evidence>
<name>A0ABX0XGI0_9BACT</name>
<sequence length="458" mass="51586">MPNVSFEKTNNVLGVITVAMPKQELTERLTTELKGQRAKVAMKGFRKGKVPMGTLRKMFGNEILGRILDEDIRESLFGYIEKEDIKLIFSPQPIEEEGTPVITAGNIEDLTLKYQVALEPEFSFEIPDTAFDYYVLDVKDEDIEEAVQSMLKRAGESEDLTEGTVQDDDVISVTFTEAGPVDDKITNATKIYLEALTDESKALFIGKSVGDSVNVADLSTLEKDSTEAYVKKYFLDLEDTETDISGKTFDVSVDGITRVTPSEMTTDFFAQYDPTGAVTTEGELRDDIVTKQSAGFKQQADGMAGFAIQKYLVENTEMELPIEMMKEINKEDETEYDLFERGVRWMLIRNKFAADEDLKLEYEDIREEAVSSLLGMLGGQRPDFLTEEFIDSYVKRALDDEEQRNQLSSNAIEKKIMNALREKVTLQDMPVDSDKFNEVIKKFNEANSPAPAAVLEEE</sequence>
<dbReference type="Proteomes" id="UP000770785">
    <property type="component" value="Unassembled WGS sequence"/>
</dbReference>
<dbReference type="Pfam" id="PF05697">
    <property type="entry name" value="Trigger_N"/>
    <property type="match status" value="1"/>
</dbReference>
<feature type="domain" description="Trigger factor ribosome-binding bacterial" evidence="1">
    <location>
        <begin position="3"/>
        <end position="149"/>
    </location>
</feature>
<dbReference type="RefSeq" id="WP_168040453.1">
    <property type="nucleotide sequence ID" value="NZ_JAATJH010000012.1"/>
</dbReference>
<dbReference type="EMBL" id="JAATJH010000012">
    <property type="protein sequence ID" value="NJC28435.1"/>
    <property type="molecule type" value="Genomic_DNA"/>
</dbReference>
<dbReference type="InterPro" id="IPR036611">
    <property type="entry name" value="Trigger_fac_ribosome-bd_sf"/>
</dbReference>
<evidence type="ECO:0000313" key="2">
    <source>
        <dbReference type="EMBL" id="NJC28435.1"/>
    </source>
</evidence>
<organism evidence="2 3">
    <name type="scientific">Neolewinella antarctica</name>
    <dbReference type="NCBI Taxonomy" id="442734"/>
    <lineage>
        <taxon>Bacteria</taxon>
        <taxon>Pseudomonadati</taxon>
        <taxon>Bacteroidota</taxon>
        <taxon>Saprospiria</taxon>
        <taxon>Saprospirales</taxon>
        <taxon>Lewinellaceae</taxon>
        <taxon>Neolewinella</taxon>
    </lineage>
</organism>
<dbReference type="Gene3D" id="1.10.3120.10">
    <property type="entry name" value="Trigger factor, C-terminal domain"/>
    <property type="match status" value="1"/>
</dbReference>
<dbReference type="Gene3D" id="3.30.70.1050">
    <property type="entry name" value="Trigger factor ribosome-binding domain"/>
    <property type="match status" value="1"/>
</dbReference>
<dbReference type="SUPFAM" id="SSF102735">
    <property type="entry name" value="Trigger factor ribosome-binding domain"/>
    <property type="match status" value="1"/>
</dbReference>
<comment type="caution">
    <text evidence="2">The sequence shown here is derived from an EMBL/GenBank/DDBJ whole genome shotgun (WGS) entry which is preliminary data.</text>
</comment>
<proteinExistence type="predicted"/>
<protein>
    <submittedName>
        <fullName evidence="2">Trigger factor</fullName>
    </submittedName>
</protein>
<dbReference type="InterPro" id="IPR008881">
    <property type="entry name" value="Trigger_fac_ribosome-bd_bac"/>
</dbReference>
<evidence type="ECO:0000259" key="1">
    <source>
        <dbReference type="Pfam" id="PF05697"/>
    </source>
</evidence>
<dbReference type="InterPro" id="IPR027304">
    <property type="entry name" value="Trigger_fact/SurA_dom_sf"/>
</dbReference>
<dbReference type="SUPFAM" id="SSF109998">
    <property type="entry name" value="Triger factor/SurA peptide-binding domain-like"/>
    <property type="match status" value="1"/>
</dbReference>
<keyword evidence="3" id="KW-1185">Reference proteome</keyword>
<dbReference type="InterPro" id="IPR037041">
    <property type="entry name" value="Trigger_fac_C_sf"/>
</dbReference>
<accession>A0ABX0XGI0</accession>